<dbReference type="GO" id="GO:0003735">
    <property type="term" value="F:structural constituent of ribosome"/>
    <property type="evidence" value="ECO:0007669"/>
    <property type="project" value="InterPro"/>
</dbReference>
<keyword evidence="4" id="KW-0687">Ribonucleoprotein</keyword>
<dbReference type="PANTHER" id="PTHR10114">
    <property type="entry name" value="60S RIBOSOMAL PROTEIN L36"/>
    <property type="match status" value="1"/>
</dbReference>
<evidence type="ECO:0000256" key="6">
    <source>
        <dbReference type="ARBA" id="ARBA00035226"/>
    </source>
</evidence>
<dbReference type="InterPro" id="IPR038097">
    <property type="entry name" value="Ribosomal_eL36_sf"/>
</dbReference>
<comment type="function">
    <text evidence="5">Component of the large ribosomal subunit. The ribosome is a large ribonucleoprotein complex responsible for the synthesis of proteins in the cell.</text>
</comment>
<dbReference type="OMA" id="APYEMHI"/>
<dbReference type="GO" id="GO:1990904">
    <property type="term" value="C:ribonucleoprotein complex"/>
    <property type="evidence" value="ECO:0007669"/>
    <property type="project" value="UniProtKB-KW"/>
</dbReference>
<proteinExistence type="inferred from homology"/>
<comment type="similarity">
    <text evidence="1">Belongs to the eukaryotic ribosomal protein eL36 family.</text>
</comment>
<organism evidence="8 9">
    <name type="scientific">Chinchilla lanigera</name>
    <name type="common">Long-tailed chinchilla</name>
    <name type="synonym">Chinchilla villidera</name>
    <dbReference type="NCBI Taxonomy" id="34839"/>
    <lineage>
        <taxon>Eukaryota</taxon>
        <taxon>Metazoa</taxon>
        <taxon>Chordata</taxon>
        <taxon>Craniata</taxon>
        <taxon>Vertebrata</taxon>
        <taxon>Euteleostomi</taxon>
        <taxon>Mammalia</taxon>
        <taxon>Eutheria</taxon>
        <taxon>Euarchontoglires</taxon>
        <taxon>Glires</taxon>
        <taxon>Rodentia</taxon>
        <taxon>Hystricomorpha</taxon>
        <taxon>Chinchillidae</taxon>
        <taxon>Chinchilla</taxon>
    </lineage>
</organism>
<sequence>EAQPRALGLSKGHKVTKNHTNFLRYMIRELCGFAPYEWHAIELLKVSKDKWALKFIKKRVGTHIHAKRKHEELSNVPAAMRKAAVKKD</sequence>
<name>A0A8C2UW43_CHILA</name>
<dbReference type="InterPro" id="IPR000509">
    <property type="entry name" value="Ribosomal_eL36"/>
</dbReference>
<accession>A0A8C2UW43</accession>
<evidence type="ECO:0000256" key="4">
    <source>
        <dbReference type="ARBA" id="ARBA00023274"/>
    </source>
</evidence>
<evidence type="ECO:0000256" key="7">
    <source>
        <dbReference type="ARBA" id="ARBA00035331"/>
    </source>
</evidence>
<reference evidence="8" key="1">
    <citation type="submission" date="2025-08" db="UniProtKB">
        <authorList>
            <consortium name="Ensembl"/>
        </authorList>
    </citation>
    <scope>IDENTIFICATION</scope>
</reference>
<protein>
    <recommendedName>
        <fullName evidence="6">Large ribosomal subunit protein eL36</fullName>
    </recommendedName>
    <alternativeName>
        <fullName evidence="7">60S ribosomal protein L36</fullName>
    </alternativeName>
</protein>
<dbReference type="AlphaFoldDB" id="A0A8C2UW43"/>
<dbReference type="Proteomes" id="UP000694398">
    <property type="component" value="Unassembled WGS sequence"/>
</dbReference>
<dbReference type="GO" id="GO:0006412">
    <property type="term" value="P:translation"/>
    <property type="evidence" value="ECO:0007669"/>
    <property type="project" value="InterPro"/>
</dbReference>
<dbReference type="Pfam" id="PF01158">
    <property type="entry name" value="Ribosomal_L36e"/>
    <property type="match status" value="1"/>
</dbReference>
<dbReference type="Ensembl" id="ENSCLAT00000006407.1">
    <property type="protein sequence ID" value="ENSCLAP00000006302.1"/>
    <property type="gene ID" value="ENSCLAG00000004460.1"/>
</dbReference>
<keyword evidence="3" id="KW-0689">Ribosomal protein</keyword>
<evidence type="ECO:0000256" key="5">
    <source>
        <dbReference type="ARBA" id="ARBA00034092"/>
    </source>
</evidence>
<reference evidence="8" key="2">
    <citation type="submission" date="2025-09" db="UniProtKB">
        <authorList>
            <consortium name="Ensembl"/>
        </authorList>
    </citation>
    <scope>IDENTIFICATION</scope>
</reference>
<evidence type="ECO:0000256" key="1">
    <source>
        <dbReference type="ARBA" id="ARBA00006509"/>
    </source>
</evidence>
<dbReference type="FunFam" id="1.10.10.1760:FF:000001">
    <property type="entry name" value="60S ribosomal protein L36"/>
    <property type="match status" value="1"/>
</dbReference>
<evidence type="ECO:0000256" key="3">
    <source>
        <dbReference type="ARBA" id="ARBA00022980"/>
    </source>
</evidence>
<evidence type="ECO:0000256" key="2">
    <source>
        <dbReference type="ARBA" id="ARBA00011133"/>
    </source>
</evidence>
<comment type="subunit">
    <text evidence="2">Component of the large ribosomal subunit.</text>
</comment>
<dbReference type="GeneTree" id="ENSGT00390000011943"/>
<evidence type="ECO:0000313" key="8">
    <source>
        <dbReference type="Ensembl" id="ENSCLAP00000006302.1"/>
    </source>
</evidence>
<dbReference type="Gene3D" id="1.10.10.1760">
    <property type="entry name" value="60S ribosomal protein L36"/>
    <property type="match status" value="1"/>
</dbReference>
<keyword evidence="9" id="KW-1185">Reference proteome</keyword>
<dbReference type="GO" id="GO:0005840">
    <property type="term" value="C:ribosome"/>
    <property type="evidence" value="ECO:0007669"/>
    <property type="project" value="UniProtKB-KW"/>
</dbReference>
<evidence type="ECO:0000313" key="9">
    <source>
        <dbReference type="Proteomes" id="UP000694398"/>
    </source>
</evidence>